<sequence length="285" mass="31642">MPVNTVDIIDKKVYIMNDDFYSQLVEKAPGTKVIPPNAVIAAWAQSIIHLLYPEHAGQVFNSVDDVKQHMAALENELAGFILTCNKQTDEPCRSLATQFFEGLEELYRLLNTDIQAIYNGDPAARSEFEVIRTYPGFYAICFYRIAHLLHELNVPFVPRILTEHAHSKTGIDIHPAAVIGEYFHIDHGTGIVIGETCTIGRYVKMYQGVTLGALSVRKNMAGIKRHPTVQDRVVIYSGATILGGDTVIGQDSIIGGNVWLTESVDPFATVYHTPMITVKNTTETH</sequence>
<dbReference type="InterPro" id="IPR042122">
    <property type="entry name" value="Ser_AcTrfase_N_sf"/>
</dbReference>
<proteinExistence type="predicted"/>
<dbReference type="InterPro" id="IPR045304">
    <property type="entry name" value="LbH_SAT"/>
</dbReference>
<comment type="caution">
    <text evidence="6">The sequence shown here is derived from an EMBL/GenBank/DDBJ whole genome shotgun (WGS) entry which is preliminary data.</text>
</comment>
<keyword evidence="7" id="KW-1185">Reference proteome</keyword>
<dbReference type="SUPFAM" id="SSF51161">
    <property type="entry name" value="Trimeric LpxA-like enzymes"/>
    <property type="match status" value="1"/>
</dbReference>
<evidence type="ECO:0000256" key="2">
    <source>
        <dbReference type="ARBA" id="ARBA00022605"/>
    </source>
</evidence>
<dbReference type="PANTHER" id="PTHR42811">
    <property type="entry name" value="SERINE ACETYLTRANSFERASE"/>
    <property type="match status" value="1"/>
</dbReference>
<evidence type="ECO:0000313" key="6">
    <source>
        <dbReference type="EMBL" id="GAA4316964.1"/>
    </source>
</evidence>
<dbReference type="Pfam" id="PF06426">
    <property type="entry name" value="SATase_N"/>
    <property type="match status" value="1"/>
</dbReference>
<evidence type="ECO:0000256" key="4">
    <source>
        <dbReference type="ARBA" id="ARBA00023315"/>
    </source>
</evidence>
<protein>
    <recommendedName>
        <fullName evidence="1">Serine acetyltransferase</fullName>
    </recommendedName>
</protein>
<gene>
    <name evidence="6" type="ORF">GCM10023149_14280</name>
</gene>
<dbReference type="InterPro" id="IPR010493">
    <property type="entry name" value="Ser_AcTrfase_N"/>
</dbReference>
<name>A0ABP8G431_9SPHI</name>
<keyword evidence="4" id="KW-0012">Acyltransferase</keyword>
<dbReference type="InterPro" id="IPR011004">
    <property type="entry name" value="Trimer_LpxA-like_sf"/>
</dbReference>
<reference evidence="7" key="1">
    <citation type="journal article" date="2019" name="Int. J. Syst. Evol. Microbiol.">
        <title>The Global Catalogue of Microorganisms (GCM) 10K type strain sequencing project: providing services to taxonomists for standard genome sequencing and annotation.</title>
        <authorList>
            <consortium name="The Broad Institute Genomics Platform"/>
            <consortium name="The Broad Institute Genome Sequencing Center for Infectious Disease"/>
            <person name="Wu L."/>
            <person name="Ma J."/>
        </authorList>
    </citation>
    <scope>NUCLEOTIDE SEQUENCE [LARGE SCALE GENOMIC DNA]</scope>
    <source>
        <strain evidence="7">JCM 17705</strain>
    </source>
</reference>
<evidence type="ECO:0000259" key="5">
    <source>
        <dbReference type="Pfam" id="PF06426"/>
    </source>
</evidence>
<dbReference type="Gene3D" id="1.10.3130.10">
    <property type="entry name" value="serine acetyltransferase, domain 1"/>
    <property type="match status" value="1"/>
</dbReference>
<dbReference type="CDD" id="cd03354">
    <property type="entry name" value="LbH_SAT"/>
    <property type="match status" value="1"/>
</dbReference>
<evidence type="ECO:0000256" key="3">
    <source>
        <dbReference type="ARBA" id="ARBA00022679"/>
    </source>
</evidence>
<dbReference type="Gene3D" id="2.160.10.10">
    <property type="entry name" value="Hexapeptide repeat proteins"/>
    <property type="match status" value="1"/>
</dbReference>
<dbReference type="EMBL" id="BAABFT010000003">
    <property type="protein sequence ID" value="GAA4316964.1"/>
    <property type="molecule type" value="Genomic_DNA"/>
</dbReference>
<accession>A0ABP8G431</accession>
<organism evidence="6 7">
    <name type="scientific">Mucilaginibacter gynuensis</name>
    <dbReference type="NCBI Taxonomy" id="1302236"/>
    <lineage>
        <taxon>Bacteria</taxon>
        <taxon>Pseudomonadati</taxon>
        <taxon>Bacteroidota</taxon>
        <taxon>Sphingobacteriia</taxon>
        <taxon>Sphingobacteriales</taxon>
        <taxon>Sphingobacteriaceae</taxon>
        <taxon>Mucilaginibacter</taxon>
    </lineage>
</organism>
<feature type="domain" description="Serine acetyltransferase N-terminal" evidence="5">
    <location>
        <begin position="59"/>
        <end position="140"/>
    </location>
</feature>
<evidence type="ECO:0000256" key="1">
    <source>
        <dbReference type="ARBA" id="ARBA00018522"/>
    </source>
</evidence>
<dbReference type="RefSeq" id="WP_345210333.1">
    <property type="nucleotide sequence ID" value="NZ_BAABFT010000003.1"/>
</dbReference>
<dbReference type="Proteomes" id="UP001500582">
    <property type="component" value="Unassembled WGS sequence"/>
</dbReference>
<evidence type="ECO:0000313" key="7">
    <source>
        <dbReference type="Proteomes" id="UP001500582"/>
    </source>
</evidence>
<keyword evidence="2" id="KW-0028">Amino-acid biosynthesis</keyword>
<keyword evidence="3" id="KW-0808">Transferase</keyword>